<evidence type="ECO:0000313" key="1">
    <source>
        <dbReference type="EMBL" id="SVA61478.1"/>
    </source>
</evidence>
<proteinExistence type="predicted"/>
<accession>A0A381X9Y2</accession>
<dbReference type="EMBL" id="UINC01014414">
    <property type="protein sequence ID" value="SVA61478.1"/>
    <property type="molecule type" value="Genomic_DNA"/>
</dbReference>
<protein>
    <submittedName>
        <fullName evidence="1">Uncharacterized protein</fullName>
    </submittedName>
</protein>
<sequence>MKLSRYRIPVLLFFLGIGSSSAQQMSLAGDIFEYATYYISSFDPSTGATDVQIFRYTLSESDGNYPVNLSIWFRASVLSPSLGINSPTTIIEVETDAIDLQYDIVLDNRDISSEATTIYDMAGNDYILEGDVVESLDPSQADAILQSILASGKIADGEYTFEIKIKSGISGQTLASDSKTIIVQSPVSINLEYPGGTLSDTLDNVLYSTFPIFQWYSQSCAGCETFIRVTEFNSEVHSSLEEAMDDQRVLPFDQSEEWYLIDNVNSFQYPFSGAYPLEEGKVYGWQIMITLPTTIGQEEMASEINAFKIGSAGTVENTDMFTNPFLMVLQEVLGDDQFNAFFGSGNVLQGYNPTGQFEMNGITVDEASVGYILSQIETNTYQIQSVSVE</sequence>
<gene>
    <name evidence="1" type="ORF">METZ01_LOCUS114332</name>
</gene>
<reference evidence="1" key="1">
    <citation type="submission" date="2018-05" db="EMBL/GenBank/DDBJ databases">
        <authorList>
            <person name="Lanie J.A."/>
            <person name="Ng W.-L."/>
            <person name="Kazmierczak K.M."/>
            <person name="Andrzejewski T.M."/>
            <person name="Davidsen T.M."/>
            <person name="Wayne K.J."/>
            <person name="Tettelin H."/>
            <person name="Glass J.I."/>
            <person name="Rusch D."/>
            <person name="Podicherti R."/>
            <person name="Tsui H.-C.T."/>
            <person name="Winkler M.E."/>
        </authorList>
    </citation>
    <scope>NUCLEOTIDE SEQUENCE</scope>
</reference>
<organism evidence="1">
    <name type="scientific">marine metagenome</name>
    <dbReference type="NCBI Taxonomy" id="408172"/>
    <lineage>
        <taxon>unclassified sequences</taxon>
        <taxon>metagenomes</taxon>
        <taxon>ecological metagenomes</taxon>
    </lineage>
</organism>
<dbReference type="AlphaFoldDB" id="A0A381X9Y2"/>
<name>A0A381X9Y2_9ZZZZ</name>